<comment type="caution">
    <text evidence="1">The sequence shown here is derived from an EMBL/GenBank/DDBJ whole genome shotgun (WGS) entry which is preliminary data.</text>
</comment>
<dbReference type="PATRIC" id="fig|1415168.3.peg.1948"/>
<evidence type="ECO:0000313" key="1">
    <source>
        <dbReference type="EMBL" id="KEY62037.1"/>
    </source>
</evidence>
<dbReference type="AlphaFoldDB" id="A0A084A9Q8"/>
<dbReference type="EMBL" id="AZSI01000084">
    <property type="protein sequence ID" value="KEY62037.1"/>
    <property type="molecule type" value="Genomic_DNA"/>
</dbReference>
<protein>
    <submittedName>
        <fullName evidence="1">Uncharacterized protein</fullName>
    </submittedName>
</protein>
<accession>A0A084A9Q8</accession>
<reference evidence="1 2" key="1">
    <citation type="submission" date="2014-06" db="EMBL/GenBank/DDBJ databases">
        <title>Draft genome sequence of the putrescine producing strain Lactococcus lactis subsp cremoris GE214.</title>
        <authorList>
            <person name="Ladero V."/>
            <person name="Linares D.M."/>
            <person name="del Rio B."/>
            <person name="Mayo B."/>
            <person name="Martin M.C."/>
            <person name="Fernandez M."/>
            <person name="Alvarez M.A."/>
        </authorList>
    </citation>
    <scope>NUCLEOTIDE SEQUENCE [LARGE SCALE GENOMIC DNA]</scope>
    <source>
        <strain evidence="1 2">GE214</strain>
    </source>
</reference>
<dbReference type="RefSeq" id="WP_011836142.1">
    <property type="nucleotide sequence ID" value="NZ_AZSI01000084.1"/>
</dbReference>
<evidence type="ECO:0000313" key="2">
    <source>
        <dbReference type="Proteomes" id="UP000028401"/>
    </source>
</evidence>
<organism evidence="1 2">
    <name type="scientific">Lactococcus cremoris subsp. cremoris GE214</name>
    <dbReference type="NCBI Taxonomy" id="1415168"/>
    <lineage>
        <taxon>Bacteria</taxon>
        <taxon>Bacillati</taxon>
        <taxon>Bacillota</taxon>
        <taxon>Bacilli</taxon>
        <taxon>Lactobacillales</taxon>
        <taxon>Streptococcaceae</taxon>
        <taxon>Lactococcus</taxon>
        <taxon>Lactococcus cremoris subsp. cremoris</taxon>
    </lineage>
</organism>
<dbReference type="Proteomes" id="UP000028401">
    <property type="component" value="Unassembled WGS sequence"/>
</dbReference>
<sequence>MNENELNDLILDTWSDFEELKVNPESAEVLIPNSMPLLWFGDLPAYEKSDLKILTVSKNASYAEFGENQRFEKSLTELSSVNLETYKSNLNQYFEYNPSPWFNQLAKFLPIFDAAYKQSENQINRALHIDLFTPIPTEPVWPNLTKSQQAQFVMKFPQIMQILKPDILLTSLSVSNLKILLKNAGTEIEEIFDKEETGKAAKYVRAYRVDKKLIVINGRNFQGTYFGGMTDQFVRKCLTEIKGMV</sequence>
<name>A0A084A9Q8_LACLC</name>
<gene>
    <name evidence="1" type="ORF">U725_01877</name>
</gene>
<proteinExistence type="predicted"/>